<keyword evidence="2 4" id="KW-0012">Acyltransferase</keyword>
<name>A0AAE3EC31_9FIRM</name>
<dbReference type="EMBL" id="JAJEQR010000042">
    <property type="protein sequence ID" value="MCC2231882.1"/>
    <property type="molecule type" value="Genomic_DNA"/>
</dbReference>
<dbReference type="RefSeq" id="WP_308454368.1">
    <property type="nucleotide sequence ID" value="NZ_JAJEQR010000042.1"/>
</dbReference>
<dbReference type="PANTHER" id="PTHR10908:SF0">
    <property type="entry name" value="SEROTONIN N-ACETYLTRANSFERASE"/>
    <property type="match status" value="1"/>
</dbReference>
<dbReference type="InterPro" id="IPR016181">
    <property type="entry name" value="Acyl_CoA_acyltransferase"/>
</dbReference>
<dbReference type="Proteomes" id="UP001198182">
    <property type="component" value="Unassembled WGS sequence"/>
</dbReference>
<organism evidence="4 5">
    <name type="scientific">Hominifimenecus microfluidus</name>
    <dbReference type="NCBI Taxonomy" id="2885348"/>
    <lineage>
        <taxon>Bacteria</taxon>
        <taxon>Bacillati</taxon>
        <taxon>Bacillota</taxon>
        <taxon>Clostridia</taxon>
        <taxon>Lachnospirales</taxon>
        <taxon>Lachnospiraceae</taxon>
        <taxon>Hominifimenecus</taxon>
    </lineage>
</organism>
<dbReference type="InterPro" id="IPR000182">
    <property type="entry name" value="GNAT_dom"/>
</dbReference>
<dbReference type="PROSITE" id="PS51186">
    <property type="entry name" value="GNAT"/>
    <property type="match status" value="1"/>
</dbReference>
<dbReference type="EC" id="2.3.1.-" evidence="4"/>
<dbReference type="GO" id="GO:0008080">
    <property type="term" value="F:N-acetyltransferase activity"/>
    <property type="evidence" value="ECO:0007669"/>
    <property type="project" value="UniProtKB-ARBA"/>
</dbReference>
<dbReference type="AlphaFoldDB" id="A0AAE3EC31"/>
<dbReference type="Gene3D" id="3.40.630.30">
    <property type="match status" value="1"/>
</dbReference>
<evidence type="ECO:0000256" key="2">
    <source>
        <dbReference type="ARBA" id="ARBA00023315"/>
    </source>
</evidence>
<dbReference type="Pfam" id="PF00583">
    <property type="entry name" value="Acetyltransf_1"/>
    <property type="match status" value="1"/>
</dbReference>
<dbReference type="PANTHER" id="PTHR10908">
    <property type="entry name" value="SEROTONIN N-ACETYLTRANSFERASE"/>
    <property type="match status" value="1"/>
</dbReference>
<sequence length="183" mass="20750">MAVCWDEINKKFEIRCIRPEESDAAVAVEHACFPPNEACSREHMMERIAAAPELFLVAIDRKTGGAAAILNGLSTEEEKFRDEFFTDITLYDPKGRNVMLLGLAVRSEYRLQGLASALMQEYVKRMRAFGKEKLILTCLESRVPMYRKMGFSDDGMAASTWGGECWHEMSYSIFSISDPLFLL</sequence>
<dbReference type="SUPFAM" id="SSF55729">
    <property type="entry name" value="Acyl-CoA N-acyltransferases (Nat)"/>
    <property type="match status" value="1"/>
</dbReference>
<protein>
    <submittedName>
        <fullName evidence="4">GNAT family N-acetyltransferase</fullName>
        <ecNumber evidence="4">2.3.1.-</ecNumber>
    </submittedName>
</protein>
<keyword evidence="5" id="KW-1185">Reference proteome</keyword>
<evidence type="ECO:0000259" key="3">
    <source>
        <dbReference type="PROSITE" id="PS51186"/>
    </source>
</evidence>
<evidence type="ECO:0000313" key="5">
    <source>
        <dbReference type="Proteomes" id="UP001198182"/>
    </source>
</evidence>
<evidence type="ECO:0000313" key="4">
    <source>
        <dbReference type="EMBL" id="MCC2231882.1"/>
    </source>
</evidence>
<comment type="caution">
    <text evidence="4">The sequence shown here is derived from an EMBL/GenBank/DDBJ whole genome shotgun (WGS) entry which is preliminary data.</text>
</comment>
<gene>
    <name evidence="4" type="ORF">LKD81_12895</name>
</gene>
<reference evidence="4" key="1">
    <citation type="submission" date="2021-10" db="EMBL/GenBank/DDBJ databases">
        <title>Anaerobic single-cell dispensing facilitates the cultivation of human gut bacteria.</title>
        <authorList>
            <person name="Afrizal A."/>
        </authorList>
    </citation>
    <scope>NUCLEOTIDE SEQUENCE</scope>
    <source>
        <strain evidence="4">CLA-AA-H215</strain>
    </source>
</reference>
<feature type="domain" description="N-acetyltransferase" evidence="3">
    <location>
        <begin position="12"/>
        <end position="172"/>
    </location>
</feature>
<dbReference type="CDD" id="cd04301">
    <property type="entry name" value="NAT_SF"/>
    <property type="match status" value="1"/>
</dbReference>
<keyword evidence="1 4" id="KW-0808">Transferase</keyword>
<accession>A0AAE3EC31</accession>
<evidence type="ECO:0000256" key="1">
    <source>
        <dbReference type="ARBA" id="ARBA00022679"/>
    </source>
</evidence>
<proteinExistence type="predicted"/>
<dbReference type="InterPro" id="IPR051635">
    <property type="entry name" value="SNAT-like"/>
</dbReference>